<proteinExistence type="inferred from homology"/>
<gene>
    <name evidence="7" type="ORF">PLXY2_LOCUS2164</name>
</gene>
<comment type="similarity">
    <text evidence="1">Belongs to the universal ribosomal protein uL3 family.</text>
</comment>
<dbReference type="InterPro" id="IPR019927">
    <property type="entry name" value="Ribosomal_uL3_bac/org-type"/>
</dbReference>
<comment type="caution">
    <text evidence="7">The sequence shown here is derived from an EMBL/GenBank/DDBJ whole genome shotgun (WGS) entry which is preliminary data.</text>
</comment>
<reference evidence="7" key="1">
    <citation type="submission" date="2020-11" db="EMBL/GenBank/DDBJ databases">
        <authorList>
            <person name="Whiteford S."/>
        </authorList>
    </citation>
    <scope>NUCLEOTIDE SEQUENCE</scope>
</reference>
<evidence type="ECO:0000256" key="5">
    <source>
        <dbReference type="ARBA" id="ARBA00035396"/>
    </source>
</evidence>
<protein>
    <recommendedName>
        <fullName evidence="4">Large ribosomal subunit protein uL3m</fullName>
    </recommendedName>
    <alternativeName>
        <fullName evidence="5">39S ribosomal protein L3, mitochondrial</fullName>
    </alternativeName>
</protein>
<dbReference type="Gene3D" id="2.40.30.10">
    <property type="entry name" value="Translation factors"/>
    <property type="match status" value="2"/>
</dbReference>
<feature type="region of interest" description="Disordered" evidence="6">
    <location>
        <begin position="239"/>
        <end position="259"/>
    </location>
</feature>
<keyword evidence="8" id="KW-1185">Reference proteome</keyword>
<sequence>MATCNLKNLCSSLAKIRIDSIIRTSSRYQPPRYRPPQWYVQKERMTKDDNLTLDNKQFIEEVMQDKLVAQNSVQSPLAEVNTTATAKWNPLTRRAGLIARKIGNYPLWLKDGTKVQTTLLQVADNHVIKYIPPEEFKPMKTSKLNWREQRRLGCLLIGSETIDPSSVTKEYCGLFNSVGMLPKRNLCRFMISRESAMPTGTPLFATHFRVGDYIDVRAKTIDRGFQGVMKRWDFKGMPASHGVTKTHRRPGNIGAGGEKARVWPGTKMPGHMGNSWRVLRGVKILRINTKHNVIWTMGVAIPGETGAMCYLFDTVLPLRKHKTAPPFPTQPLVDDLPIEYYDESLHPFEEPTIAYEEV</sequence>
<evidence type="ECO:0000256" key="4">
    <source>
        <dbReference type="ARBA" id="ARBA00035209"/>
    </source>
</evidence>
<evidence type="ECO:0000313" key="8">
    <source>
        <dbReference type="Proteomes" id="UP000653454"/>
    </source>
</evidence>
<dbReference type="InterPro" id="IPR000597">
    <property type="entry name" value="Ribosomal_uL3"/>
</dbReference>
<evidence type="ECO:0000313" key="7">
    <source>
        <dbReference type="EMBL" id="CAG9098447.1"/>
    </source>
</evidence>
<dbReference type="AlphaFoldDB" id="A0A8S4DH90"/>
<dbReference type="PANTHER" id="PTHR11229:SF8">
    <property type="entry name" value="LARGE RIBOSOMAL SUBUNIT PROTEIN UL3M"/>
    <property type="match status" value="1"/>
</dbReference>
<accession>A0A8S4DH90</accession>
<dbReference type="EMBL" id="CAJHNJ030000005">
    <property type="protein sequence ID" value="CAG9098447.1"/>
    <property type="molecule type" value="Genomic_DNA"/>
</dbReference>
<evidence type="ECO:0000256" key="1">
    <source>
        <dbReference type="ARBA" id="ARBA00006540"/>
    </source>
</evidence>
<keyword evidence="2" id="KW-0689">Ribosomal protein</keyword>
<evidence type="ECO:0000256" key="3">
    <source>
        <dbReference type="ARBA" id="ARBA00023274"/>
    </source>
</evidence>
<dbReference type="GO" id="GO:0005762">
    <property type="term" value="C:mitochondrial large ribosomal subunit"/>
    <property type="evidence" value="ECO:0007669"/>
    <property type="project" value="TreeGrafter"/>
</dbReference>
<dbReference type="Proteomes" id="UP000653454">
    <property type="component" value="Unassembled WGS sequence"/>
</dbReference>
<keyword evidence="3" id="KW-0687">Ribonucleoprotein</keyword>
<dbReference type="GO" id="GO:0006412">
    <property type="term" value="P:translation"/>
    <property type="evidence" value="ECO:0007669"/>
    <property type="project" value="InterPro"/>
</dbReference>
<name>A0A8S4DH90_PLUXY</name>
<evidence type="ECO:0000256" key="6">
    <source>
        <dbReference type="SAM" id="MobiDB-lite"/>
    </source>
</evidence>
<dbReference type="InterPro" id="IPR009000">
    <property type="entry name" value="Transl_B-barrel_sf"/>
</dbReference>
<evidence type="ECO:0000256" key="2">
    <source>
        <dbReference type="ARBA" id="ARBA00022980"/>
    </source>
</evidence>
<dbReference type="FunFam" id="2.40.30.10:FF:000049">
    <property type="entry name" value="39S ribosomal protein L3, mitochondrial"/>
    <property type="match status" value="1"/>
</dbReference>
<dbReference type="PANTHER" id="PTHR11229">
    <property type="entry name" value="50S RIBOSOMAL PROTEIN L3"/>
    <property type="match status" value="1"/>
</dbReference>
<dbReference type="SUPFAM" id="SSF50447">
    <property type="entry name" value="Translation proteins"/>
    <property type="match status" value="1"/>
</dbReference>
<dbReference type="Pfam" id="PF00297">
    <property type="entry name" value="Ribosomal_L3"/>
    <property type="match status" value="1"/>
</dbReference>
<organism evidence="7 8">
    <name type="scientific">Plutella xylostella</name>
    <name type="common">Diamondback moth</name>
    <name type="synonym">Plutella maculipennis</name>
    <dbReference type="NCBI Taxonomy" id="51655"/>
    <lineage>
        <taxon>Eukaryota</taxon>
        <taxon>Metazoa</taxon>
        <taxon>Ecdysozoa</taxon>
        <taxon>Arthropoda</taxon>
        <taxon>Hexapoda</taxon>
        <taxon>Insecta</taxon>
        <taxon>Pterygota</taxon>
        <taxon>Neoptera</taxon>
        <taxon>Endopterygota</taxon>
        <taxon>Lepidoptera</taxon>
        <taxon>Glossata</taxon>
        <taxon>Ditrysia</taxon>
        <taxon>Yponomeutoidea</taxon>
        <taxon>Plutellidae</taxon>
        <taxon>Plutella</taxon>
    </lineage>
</organism>
<dbReference type="GO" id="GO:0003735">
    <property type="term" value="F:structural constituent of ribosome"/>
    <property type="evidence" value="ECO:0007669"/>
    <property type="project" value="InterPro"/>
</dbReference>